<feature type="domain" description="Glycosyltransferase 2-like" evidence="1">
    <location>
        <begin position="5"/>
        <end position="134"/>
    </location>
</feature>
<dbReference type="EMBL" id="PGEX01000001">
    <property type="protein sequence ID" value="PJJ42659.1"/>
    <property type="molecule type" value="Genomic_DNA"/>
</dbReference>
<protein>
    <recommendedName>
        <fullName evidence="1">Glycosyltransferase 2-like domain-containing protein</fullName>
    </recommendedName>
</protein>
<dbReference type="RefSeq" id="WP_100426505.1">
    <property type="nucleotide sequence ID" value="NZ_PGEX01000001.1"/>
</dbReference>
<dbReference type="Gene3D" id="3.90.550.10">
    <property type="entry name" value="Spore Coat Polysaccharide Biosynthesis Protein SpsA, Chain A"/>
    <property type="match status" value="1"/>
</dbReference>
<dbReference type="Pfam" id="PF00535">
    <property type="entry name" value="Glycos_transf_2"/>
    <property type="match status" value="1"/>
</dbReference>
<evidence type="ECO:0000313" key="3">
    <source>
        <dbReference type="Proteomes" id="UP000231134"/>
    </source>
</evidence>
<evidence type="ECO:0000313" key="2">
    <source>
        <dbReference type="EMBL" id="PJJ42659.1"/>
    </source>
</evidence>
<dbReference type="SUPFAM" id="SSF53448">
    <property type="entry name" value="Nucleotide-diphospho-sugar transferases"/>
    <property type="match status" value="1"/>
</dbReference>
<dbReference type="Proteomes" id="UP000231134">
    <property type="component" value="Unassembled WGS sequence"/>
</dbReference>
<dbReference type="InterPro" id="IPR001173">
    <property type="entry name" value="Glyco_trans_2-like"/>
</dbReference>
<comment type="caution">
    <text evidence="2">The sequence shown here is derived from an EMBL/GenBank/DDBJ whole genome shotgun (WGS) entry which is preliminary data.</text>
</comment>
<name>A0A2M9AAC7_9BACT</name>
<gene>
    <name evidence="2" type="ORF">BGX16_2700</name>
</gene>
<dbReference type="PANTHER" id="PTHR43179:SF7">
    <property type="entry name" value="RHAMNOSYLTRANSFERASE WBBL"/>
    <property type="match status" value="1"/>
</dbReference>
<organism evidence="2 3">
    <name type="scientific">Hallerella succinigenes</name>
    <dbReference type="NCBI Taxonomy" id="1896222"/>
    <lineage>
        <taxon>Bacteria</taxon>
        <taxon>Pseudomonadati</taxon>
        <taxon>Fibrobacterota</taxon>
        <taxon>Fibrobacteria</taxon>
        <taxon>Fibrobacterales</taxon>
        <taxon>Fibrobacteraceae</taxon>
        <taxon>Hallerella</taxon>
    </lineage>
</organism>
<evidence type="ECO:0000259" key="1">
    <source>
        <dbReference type="Pfam" id="PF00535"/>
    </source>
</evidence>
<dbReference type="PANTHER" id="PTHR43179">
    <property type="entry name" value="RHAMNOSYLTRANSFERASE WBBL"/>
    <property type="match status" value="1"/>
</dbReference>
<dbReference type="InterPro" id="IPR029044">
    <property type="entry name" value="Nucleotide-diphossugar_trans"/>
</dbReference>
<dbReference type="OrthoDB" id="9813495at2"/>
<proteinExistence type="predicted"/>
<sequence>MKTLIVLVTYNGYAMTKDCLSVLSKLPSEHWRIAIADNASSDGSPQKLAVDFPQAKVYALSKNKGFGFANNEALCRSLKNENFDFVCFLNNDTIVTVEAMEKLREDAEKDSGKTIFAPLVKNRDGSLQRTDYRFLSHAEFFLNAFRTVRGADKRLHGELKAVAETHFLSNDWINAVCWMMPVQTFFDVGMFDEKIFMYYEDQDFAYRARKLGYRFLLNAEAPIVHLGGGSAKNVLSRSLQHDSSQLYFYRKHFGYGGAVLSRIFRFVRSLLRLGMLVPFALFKKSARDNARIHWKLLLFSLNGKGILK</sequence>
<reference evidence="2 3" key="1">
    <citation type="submission" date="2017-11" db="EMBL/GenBank/DDBJ databases">
        <title>Animal gut microbial communities from fecal samples from Wisconsin, USA.</title>
        <authorList>
            <person name="Neumann A."/>
        </authorList>
    </citation>
    <scope>NUCLEOTIDE SEQUENCE [LARGE SCALE GENOMIC DNA]</scope>
    <source>
        <strain evidence="2 3">UWS3</strain>
    </source>
</reference>
<dbReference type="AlphaFoldDB" id="A0A2M9AAC7"/>
<accession>A0A2M9AAC7</accession>
<keyword evidence="3" id="KW-1185">Reference proteome</keyword>